<feature type="binding site" evidence="6">
    <location>
        <begin position="12"/>
        <end position="14"/>
    </location>
    <ligand>
        <name>N(1)-(5-phospho-beta-D-ribosyl)glycinamide</name>
        <dbReference type="ChEBI" id="CHEBI:143788"/>
    </ligand>
</feature>
<feature type="active site" description="Proton donor" evidence="6">
    <location>
        <position position="103"/>
    </location>
</feature>
<evidence type="ECO:0000256" key="3">
    <source>
        <dbReference type="ARBA" id="ARBA00022755"/>
    </source>
</evidence>
<dbReference type="PROSITE" id="PS00373">
    <property type="entry name" value="GART"/>
    <property type="match status" value="1"/>
</dbReference>
<keyword evidence="9" id="KW-1185">Reference proteome</keyword>
<feature type="binding site" evidence="6">
    <location>
        <position position="58"/>
    </location>
    <ligand>
        <name>(6R)-10-formyltetrahydrofolate</name>
        <dbReference type="ChEBI" id="CHEBI:195366"/>
    </ligand>
</feature>
<reference evidence="8 9" key="1">
    <citation type="submission" date="2018-01" db="EMBL/GenBank/DDBJ databases">
        <authorList>
            <person name="Gaut B.S."/>
            <person name="Morton B.R."/>
            <person name="Clegg M.T."/>
            <person name="Duvall M.R."/>
        </authorList>
    </citation>
    <scope>NUCLEOTIDE SEQUENCE [LARGE SCALE GENOMIC DNA]</scope>
    <source>
        <strain evidence="8 9">HR-AY</strain>
    </source>
</reference>
<dbReference type="HAMAP" id="MF_01930">
    <property type="entry name" value="PurN"/>
    <property type="match status" value="1"/>
</dbReference>
<keyword evidence="3 6" id="KW-0658">Purine biosynthesis</keyword>
<dbReference type="EMBL" id="PQVG01000004">
    <property type="protein sequence ID" value="POY39780.1"/>
    <property type="molecule type" value="Genomic_DNA"/>
</dbReference>
<gene>
    <name evidence="6" type="primary">purN</name>
    <name evidence="8" type="ORF">C3L50_08085</name>
</gene>
<comment type="pathway">
    <text evidence="1 6">Purine metabolism; IMP biosynthesis via de novo pathway; N(2)-formyl-N(1)-(5-phospho-D-ribosyl)glycinamide from N(1)-(5-phospho-D-ribosyl)glycinamide (10-formyl THF route): step 1/1.</text>
</comment>
<accession>A0A2S5AB16</accession>
<dbReference type="Gene3D" id="3.40.50.170">
    <property type="entry name" value="Formyl transferase, N-terminal domain"/>
    <property type="match status" value="1"/>
</dbReference>
<dbReference type="UniPathway" id="UPA00074">
    <property type="reaction ID" value="UER00126"/>
</dbReference>
<dbReference type="EC" id="2.1.2.2" evidence="6"/>
<dbReference type="SUPFAM" id="SSF53328">
    <property type="entry name" value="Formyltransferase"/>
    <property type="match status" value="1"/>
</dbReference>
<evidence type="ECO:0000259" key="7">
    <source>
        <dbReference type="Pfam" id="PF00551"/>
    </source>
</evidence>
<evidence type="ECO:0000256" key="1">
    <source>
        <dbReference type="ARBA" id="ARBA00005054"/>
    </source>
</evidence>
<dbReference type="InterPro" id="IPR001555">
    <property type="entry name" value="GART_AS"/>
</dbReference>
<comment type="function">
    <text evidence="6">Catalyzes the transfer of a formyl group from 10-formyltetrahydrofolate to 5-phospho-ribosyl-glycinamide (GAR), producing 5-phospho-ribosyl-N-formylglycinamide (FGAR) and tetrahydrofolate.</text>
</comment>
<evidence type="ECO:0000256" key="2">
    <source>
        <dbReference type="ARBA" id="ARBA00022679"/>
    </source>
</evidence>
<dbReference type="CDD" id="cd08645">
    <property type="entry name" value="FMT_core_GART"/>
    <property type="match status" value="1"/>
</dbReference>
<organism evidence="8 9">
    <name type="scientific">Flavobacterium alvei</name>
    <dbReference type="NCBI Taxonomy" id="2080416"/>
    <lineage>
        <taxon>Bacteria</taxon>
        <taxon>Pseudomonadati</taxon>
        <taxon>Bacteroidota</taxon>
        <taxon>Flavobacteriia</taxon>
        <taxon>Flavobacteriales</taxon>
        <taxon>Flavobacteriaceae</taxon>
        <taxon>Flavobacterium</taxon>
    </lineage>
</organism>
<dbReference type="InterPro" id="IPR036477">
    <property type="entry name" value="Formyl_transf_N_sf"/>
</dbReference>
<sequence length="189" mass="21296">MNKILIFASGSGSNAENIIKFFEHKDLAKVVAVFTNNPKAKVIERAQKFQIPTEIFSKEELNQGKVLQKIIGFAPNLIVLAGFLLKMPKDIIEVYPNTIINIHPALLPKYGGKGMYGMNVHQAIVENKEKETGITIHYVNENYDEGSIIFQKRVTVLVTDTPEVVAEKIHELEQKYFPSVIEDLLKSDL</sequence>
<comment type="catalytic activity">
    <reaction evidence="5 6">
        <text>N(1)-(5-phospho-beta-D-ribosyl)glycinamide + (6R)-10-formyltetrahydrofolate = N(2)-formyl-N(1)-(5-phospho-beta-D-ribosyl)glycinamide + (6S)-5,6,7,8-tetrahydrofolate + H(+)</text>
        <dbReference type="Rhea" id="RHEA:15053"/>
        <dbReference type="ChEBI" id="CHEBI:15378"/>
        <dbReference type="ChEBI" id="CHEBI:57453"/>
        <dbReference type="ChEBI" id="CHEBI:143788"/>
        <dbReference type="ChEBI" id="CHEBI:147286"/>
        <dbReference type="ChEBI" id="CHEBI:195366"/>
        <dbReference type="EC" id="2.1.2.2"/>
    </reaction>
</comment>
<dbReference type="GO" id="GO:0005829">
    <property type="term" value="C:cytosol"/>
    <property type="evidence" value="ECO:0007669"/>
    <property type="project" value="TreeGrafter"/>
</dbReference>
<feature type="domain" description="Formyl transferase N-terminal" evidence="7">
    <location>
        <begin position="3"/>
        <end position="181"/>
    </location>
</feature>
<dbReference type="AlphaFoldDB" id="A0A2S5AB16"/>
<keyword evidence="2 6" id="KW-0808">Transferase</keyword>
<feature type="binding site" evidence="6">
    <location>
        <position position="101"/>
    </location>
    <ligand>
        <name>(6R)-10-formyltetrahydrofolate</name>
        <dbReference type="ChEBI" id="CHEBI:195366"/>
    </ligand>
</feature>
<proteinExistence type="inferred from homology"/>
<feature type="site" description="Raises pKa of active site His" evidence="6">
    <location>
        <position position="144"/>
    </location>
</feature>
<comment type="similarity">
    <text evidence="4 6">Belongs to the GART family.</text>
</comment>
<evidence type="ECO:0000313" key="8">
    <source>
        <dbReference type="EMBL" id="POY39780.1"/>
    </source>
</evidence>
<comment type="caution">
    <text evidence="8">The sequence shown here is derived from an EMBL/GenBank/DDBJ whole genome shotgun (WGS) entry which is preliminary data.</text>
</comment>
<evidence type="ECO:0000256" key="5">
    <source>
        <dbReference type="ARBA" id="ARBA00047664"/>
    </source>
</evidence>
<dbReference type="OrthoDB" id="9806170at2"/>
<dbReference type="RefSeq" id="WP_103805669.1">
    <property type="nucleotide sequence ID" value="NZ_PQVG01000004.1"/>
</dbReference>
<evidence type="ECO:0000256" key="6">
    <source>
        <dbReference type="HAMAP-Rule" id="MF_01930"/>
    </source>
</evidence>
<dbReference type="PANTHER" id="PTHR43369:SF2">
    <property type="entry name" value="PHOSPHORIBOSYLGLYCINAMIDE FORMYLTRANSFERASE"/>
    <property type="match status" value="1"/>
</dbReference>
<dbReference type="PANTHER" id="PTHR43369">
    <property type="entry name" value="PHOSPHORIBOSYLGLYCINAMIDE FORMYLTRANSFERASE"/>
    <property type="match status" value="1"/>
</dbReference>
<name>A0A2S5AB16_9FLAO</name>
<dbReference type="GO" id="GO:0006189">
    <property type="term" value="P:'de novo' IMP biosynthetic process"/>
    <property type="evidence" value="ECO:0007669"/>
    <property type="project" value="UniProtKB-UniRule"/>
</dbReference>
<protein>
    <recommendedName>
        <fullName evidence="6">Phosphoribosylglycinamide formyltransferase</fullName>
        <ecNumber evidence="6">2.1.2.2</ecNumber>
    </recommendedName>
    <alternativeName>
        <fullName evidence="6">5'-phosphoribosylglycinamide transformylase</fullName>
    </alternativeName>
    <alternativeName>
        <fullName evidence="6">GAR transformylase</fullName>
        <shortName evidence="6">GART</shortName>
    </alternativeName>
</protein>
<evidence type="ECO:0000256" key="4">
    <source>
        <dbReference type="ARBA" id="ARBA00038440"/>
    </source>
</evidence>
<dbReference type="GO" id="GO:0004644">
    <property type="term" value="F:phosphoribosylglycinamide formyltransferase activity"/>
    <property type="evidence" value="ECO:0007669"/>
    <property type="project" value="UniProtKB-UniRule"/>
</dbReference>
<evidence type="ECO:0000313" key="9">
    <source>
        <dbReference type="Proteomes" id="UP000237310"/>
    </source>
</evidence>
<dbReference type="Proteomes" id="UP000237310">
    <property type="component" value="Unassembled WGS sequence"/>
</dbReference>
<dbReference type="InterPro" id="IPR002376">
    <property type="entry name" value="Formyl_transf_N"/>
</dbReference>
<dbReference type="Pfam" id="PF00551">
    <property type="entry name" value="Formyl_trans_N"/>
    <property type="match status" value="1"/>
</dbReference>
<comment type="caution">
    <text evidence="6">Lacks conserved residue(s) required for the propagation of feature annotation.</text>
</comment>
<dbReference type="InterPro" id="IPR004607">
    <property type="entry name" value="GART"/>
</dbReference>